<accession>A0AAE4IUR9</accession>
<sequence length="50" mass="5690">MSLTDTRAKMHHIRTTERLDRTPPATQAEDGKTRADAARNRMIAKQQGKK</sequence>
<reference evidence="2" key="1">
    <citation type="submission" date="2022-12" db="EMBL/GenBank/DDBJ databases">
        <title>NDM-1 containing novel ST 2018 Pseudenterobacter timonensis.</title>
        <authorList>
            <person name="Halder G."/>
            <person name="Mandal S."/>
            <person name="Dutta S."/>
        </authorList>
    </citation>
    <scope>NUCLEOTIDE SEQUENCE</scope>
    <source>
        <strain evidence="2">CNCI147</strain>
    </source>
</reference>
<evidence type="ECO:0000313" key="3">
    <source>
        <dbReference type="Proteomes" id="UP001248822"/>
    </source>
</evidence>
<dbReference type="RefSeq" id="WP_154816790.1">
    <property type="nucleotide sequence ID" value="NZ_JAQGEC010000001.1"/>
</dbReference>
<name>A0AAE4IUR9_9ENTR</name>
<dbReference type="AlphaFoldDB" id="A0AAE4IUR9"/>
<feature type="region of interest" description="Disordered" evidence="1">
    <location>
        <begin position="1"/>
        <end position="36"/>
    </location>
</feature>
<dbReference type="Proteomes" id="UP001248822">
    <property type="component" value="Unassembled WGS sequence"/>
</dbReference>
<dbReference type="EMBL" id="JAQGEC010000001">
    <property type="protein sequence ID" value="MDR9888821.1"/>
    <property type="molecule type" value="Genomic_DNA"/>
</dbReference>
<protein>
    <submittedName>
        <fullName evidence="2">Uncharacterized protein</fullName>
    </submittedName>
</protein>
<evidence type="ECO:0000313" key="2">
    <source>
        <dbReference type="EMBL" id="MDR9888821.1"/>
    </source>
</evidence>
<organism evidence="2 3">
    <name type="scientific">Pseudenterobacter timonensis</name>
    <dbReference type="NCBI Taxonomy" id="1755099"/>
    <lineage>
        <taxon>Bacteria</taxon>
        <taxon>Pseudomonadati</taxon>
        <taxon>Pseudomonadota</taxon>
        <taxon>Gammaproteobacteria</taxon>
        <taxon>Enterobacterales</taxon>
        <taxon>Enterobacteriaceae</taxon>
        <taxon>Pseudenterobacter</taxon>
    </lineage>
</organism>
<evidence type="ECO:0000256" key="1">
    <source>
        <dbReference type="SAM" id="MobiDB-lite"/>
    </source>
</evidence>
<gene>
    <name evidence="2" type="ORF">O7047_01015</name>
</gene>
<comment type="caution">
    <text evidence="2">The sequence shown here is derived from an EMBL/GenBank/DDBJ whole genome shotgun (WGS) entry which is preliminary data.</text>
</comment>
<proteinExistence type="predicted"/>